<dbReference type="InterPro" id="IPR036388">
    <property type="entry name" value="WH-like_DNA-bd_sf"/>
</dbReference>
<feature type="domain" description="OmpR/PhoB-type" evidence="4">
    <location>
        <begin position="8"/>
        <end position="107"/>
    </location>
</feature>
<keyword evidence="6" id="KW-1185">Reference proteome</keyword>
<dbReference type="InterPro" id="IPR001867">
    <property type="entry name" value="OmpR/PhoB-type_DNA-bd"/>
</dbReference>
<dbReference type="Gene3D" id="1.10.10.10">
    <property type="entry name" value="Winged helix-like DNA-binding domain superfamily/Winged helix DNA-binding domain"/>
    <property type="match status" value="1"/>
</dbReference>
<proteinExistence type="predicted"/>
<keyword evidence="3" id="KW-1133">Transmembrane helix</keyword>
<evidence type="ECO:0000256" key="3">
    <source>
        <dbReference type="SAM" id="Phobius"/>
    </source>
</evidence>
<name>A0ABX5H264_PHOAN</name>
<dbReference type="SUPFAM" id="SSF46894">
    <property type="entry name" value="C-terminal effector domain of the bipartite response regulators"/>
    <property type="match status" value="1"/>
</dbReference>
<dbReference type="Pfam" id="PF00486">
    <property type="entry name" value="Trans_reg_C"/>
    <property type="match status" value="1"/>
</dbReference>
<gene>
    <name evidence="5" type="ORF">C0W27_14720</name>
</gene>
<comment type="caution">
    <text evidence="5">The sequence shown here is derived from an EMBL/GenBank/DDBJ whole genome shotgun (WGS) entry which is preliminary data.</text>
</comment>
<dbReference type="SMART" id="SM00862">
    <property type="entry name" value="Trans_reg_C"/>
    <property type="match status" value="1"/>
</dbReference>
<dbReference type="Proteomes" id="UP000240989">
    <property type="component" value="Unassembled WGS sequence"/>
</dbReference>
<feature type="transmembrane region" description="Helical" evidence="3">
    <location>
        <begin position="141"/>
        <end position="161"/>
    </location>
</feature>
<dbReference type="InterPro" id="IPR016032">
    <property type="entry name" value="Sig_transdc_resp-reg_C-effctor"/>
</dbReference>
<protein>
    <recommendedName>
        <fullName evidence="4">OmpR/PhoB-type domain-containing protein</fullName>
    </recommendedName>
</protein>
<evidence type="ECO:0000256" key="1">
    <source>
        <dbReference type="ARBA" id="ARBA00023125"/>
    </source>
</evidence>
<evidence type="ECO:0000313" key="6">
    <source>
        <dbReference type="Proteomes" id="UP000240989"/>
    </source>
</evidence>
<keyword evidence="3" id="KW-0472">Membrane</keyword>
<evidence type="ECO:0000256" key="2">
    <source>
        <dbReference type="PROSITE-ProRule" id="PRU01091"/>
    </source>
</evidence>
<reference evidence="5 6" key="1">
    <citation type="submission" date="2018-01" db="EMBL/GenBank/DDBJ databases">
        <title>Whole genome sequencing of Histamine producing bacteria.</title>
        <authorList>
            <person name="Butler K."/>
        </authorList>
    </citation>
    <scope>NUCLEOTIDE SEQUENCE [LARGE SCALE GENOMIC DNA]</scope>
    <source>
        <strain evidence="5 6">A6-1</strain>
    </source>
</reference>
<feature type="DNA-binding region" description="OmpR/PhoB-type" evidence="2">
    <location>
        <begin position="8"/>
        <end position="107"/>
    </location>
</feature>
<organism evidence="5 6">
    <name type="scientific">Photobacterium angustum</name>
    <dbReference type="NCBI Taxonomy" id="661"/>
    <lineage>
        <taxon>Bacteria</taxon>
        <taxon>Pseudomonadati</taxon>
        <taxon>Pseudomonadota</taxon>
        <taxon>Gammaproteobacteria</taxon>
        <taxon>Vibrionales</taxon>
        <taxon>Vibrionaceae</taxon>
        <taxon>Photobacterium</taxon>
    </lineage>
</organism>
<evidence type="ECO:0000313" key="5">
    <source>
        <dbReference type="EMBL" id="PSX08351.1"/>
    </source>
</evidence>
<sequence>MREFFMDKKIYHIHNLTYDPILRRLSSDDGKHAFLTPKESCVLTLLLEAKDHCINKEVLFCGCWGETIVTEQSLTNIISKLRKTLKSVCGNLITISTVIKEGYILEILPESKIEDVSDEVIVTEKCVEPATQIISTDKKRYIIFSIIFAALLIMISIYTYYARKSPYYLDKQEYNITKKVNKSRFYLQSMTKERNASDPLFDALAATIPTDCNLDLFVRIYQSIDAPEKEGMSIFIVNNDNQYANFYLSDYKEEENFLSLKAYLTEGHGLCI</sequence>
<dbReference type="CDD" id="cd00383">
    <property type="entry name" value="trans_reg_C"/>
    <property type="match status" value="1"/>
</dbReference>
<evidence type="ECO:0000259" key="4">
    <source>
        <dbReference type="PROSITE" id="PS51755"/>
    </source>
</evidence>
<keyword evidence="3" id="KW-0812">Transmembrane</keyword>
<dbReference type="PROSITE" id="PS51755">
    <property type="entry name" value="OMPR_PHOB"/>
    <property type="match status" value="1"/>
</dbReference>
<accession>A0ABX5H264</accession>
<keyword evidence="1 2" id="KW-0238">DNA-binding</keyword>
<dbReference type="EMBL" id="PYOU01000011">
    <property type="protein sequence ID" value="PSX08351.1"/>
    <property type="molecule type" value="Genomic_DNA"/>
</dbReference>